<evidence type="ECO:0000256" key="1">
    <source>
        <dbReference type="SAM" id="Phobius"/>
    </source>
</evidence>
<feature type="transmembrane region" description="Helical" evidence="1">
    <location>
        <begin position="35"/>
        <end position="55"/>
    </location>
</feature>
<evidence type="ECO:0000313" key="3">
    <source>
        <dbReference type="Proteomes" id="UP000027441"/>
    </source>
</evidence>
<evidence type="ECO:0000313" key="2">
    <source>
        <dbReference type="EMBL" id="KDB47359.1"/>
    </source>
</evidence>
<feature type="transmembrane region" description="Helical" evidence="1">
    <location>
        <begin position="75"/>
        <end position="101"/>
    </location>
</feature>
<dbReference type="Proteomes" id="UP000027441">
    <property type="component" value="Unassembled WGS sequence"/>
</dbReference>
<sequence>MMEIKSFSFGKLIADLAIVGGFVYSHLYLTDSAVVNVYIWAFWAFSILTLMSAFIKPTKFLFTENRAKQMIISELTISLVLVYFGYPVLATVGFISTLAYAGCRTVKNNKKTGKHNE</sequence>
<dbReference type="RefSeq" id="WP_035490314.1">
    <property type="nucleotide sequence ID" value="NZ_JDSN01000019.1"/>
</dbReference>
<accession>A0A836MDH2</accession>
<proteinExistence type="predicted"/>
<keyword evidence="1" id="KW-0812">Transmembrane</keyword>
<feature type="transmembrane region" description="Helical" evidence="1">
    <location>
        <begin position="12"/>
        <end position="29"/>
    </location>
</feature>
<gene>
    <name evidence="2" type="ORF">HPS9_01445</name>
</gene>
<dbReference type="AlphaFoldDB" id="A0A836MDH2"/>
<keyword evidence="1" id="KW-0472">Membrane</keyword>
<reference evidence="2 3" key="1">
    <citation type="submission" date="2014-02" db="EMBL/GenBank/DDBJ databases">
        <title>Comparative genomics of Haemophilus parasuis isolated from pig lungs.</title>
        <authorList>
            <person name="Kittichotirat W."/>
            <person name="Bumgarner R.E."/>
            <person name="Lawrence P."/>
        </authorList>
    </citation>
    <scope>NUCLEOTIDE SEQUENCE [LARGE SCALE GENOMIC DNA]</scope>
    <source>
        <strain evidence="2 3">HPS9</strain>
    </source>
</reference>
<dbReference type="EMBL" id="JDSN01000019">
    <property type="protein sequence ID" value="KDB47359.1"/>
    <property type="molecule type" value="Genomic_DNA"/>
</dbReference>
<name>A0A836MDH2_GLAPU</name>
<protein>
    <submittedName>
        <fullName evidence="2">Uncharacterized protein</fullName>
    </submittedName>
</protein>
<organism evidence="2 3">
    <name type="scientific">Glaesserella parasuis HPS9</name>
    <dbReference type="NCBI Taxonomy" id="1450513"/>
    <lineage>
        <taxon>Bacteria</taxon>
        <taxon>Pseudomonadati</taxon>
        <taxon>Pseudomonadota</taxon>
        <taxon>Gammaproteobacteria</taxon>
        <taxon>Pasteurellales</taxon>
        <taxon>Pasteurellaceae</taxon>
        <taxon>Glaesserella</taxon>
    </lineage>
</organism>
<keyword evidence="1" id="KW-1133">Transmembrane helix</keyword>
<comment type="caution">
    <text evidence="2">The sequence shown here is derived from an EMBL/GenBank/DDBJ whole genome shotgun (WGS) entry which is preliminary data.</text>
</comment>